<dbReference type="RefSeq" id="WP_082740194.1">
    <property type="nucleotide sequence ID" value="NZ_JAUSVM010000001.1"/>
</dbReference>
<name>A0ABU0GMP6_9CELL</name>
<comment type="caution">
    <text evidence="2">The sequence shown here is derived from an EMBL/GenBank/DDBJ whole genome shotgun (WGS) entry which is preliminary data.</text>
</comment>
<feature type="domain" description="Methyltransferase" evidence="1">
    <location>
        <begin position="54"/>
        <end position="122"/>
    </location>
</feature>
<sequence length="212" mass="23196">MHHDQRHDDLDDPAVTLDPVWWEERYRTRGTLWSGRVNASLAQVACDLPPGTALDAGAGEGGDALWLAARGWRVTAVDASRTALDRGATEAARRGLDVTWVEADLRTWVPPARYDLVTSHYLHAEGGRGWGWLADAVAPRGTLLVVGHDLSDVDGPVPRPHLARLGHTAEQVAADLDPAQWDAIEPQVLERTIEHDGVEVAVRDAVLVARRR</sequence>
<dbReference type="GO" id="GO:0008168">
    <property type="term" value="F:methyltransferase activity"/>
    <property type="evidence" value="ECO:0007669"/>
    <property type="project" value="UniProtKB-KW"/>
</dbReference>
<evidence type="ECO:0000313" key="3">
    <source>
        <dbReference type="Proteomes" id="UP001240250"/>
    </source>
</evidence>
<dbReference type="CDD" id="cd02440">
    <property type="entry name" value="AdoMet_MTases"/>
    <property type="match status" value="1"/>
</dbReference>
<dbReference type="InterPro" id="IPR029063">
    <property type="entry name" value="SAM-dependent_MTases_sf"/>
</dbReference>
<evidence type="ECO:0000259" key="1">
    <source>
        <dbReference type="Pfam" id="PF13649"/>
    </source>
</evidence>
<dbReference type="Proteomes" id="UP001240250">
    <property type="component" value="Unassembled WGS sequence"/>
</dbReference>
<evidence type="ECO:0000313" key="2">
    <source>
        <dbReference type="EMBL" id="MDQ0425857.1"/>
    </source>
</evidence>
<protein>
    <submittedName>
        <fullName evidence="2">SAM-dependent methyltransferase</fullName>
    </submittedName>
</protein>
<proteinExistence type="predicted"/>
<dbReference type="GO" id="GO:0032259">
    <property type="term" value="P:methylation"/>
    <property type="evidence" value="ECO:0007669"/>
    <property type="project" value="UniProtKB-KW"/>
</dbReference>
<dbReference type="InterPro" id="IPR041698">
    <property type="entry name" value="Methyltransf_25"/>
</dbReference>
<dbReference type="SUPFAM" id="SSF53335">
    <property type="entry name" value="S-adenosyl-L-methionine-dependent methyltransferases"/>
    <property type="match status" value="1"/>
</dbReference>
<keyword evidence="3" id="KW-1185">Reference proteome</keyword>
<keyword evidence="2" id="KW-0808">Transferase</keyword>
<keyword evidence="2" id="KW-0489">Methyltransferase</keyword>
<dbReference type="EMBL" id="JAUSVM010000001">
    <property type="protein sequence ID" value="MDQ0425857.1"/>
    <property type="molecule type" value="Genomic_DNA"/>
</dbReference>
<reference evidence="2 3" key="1">
    <citation type="submission" date="2023-07" db="EMBL/GenBank/DDBJ databases">
        <title>Sequencing the genomes of 1000 actinobacteria strains.</title>
        <authorList>
            <person name="Klenk H.-P."/>
        </authorList>
    </citation>
    <scope>NUCLEOTIDE SEQUENCE [LARGE SCALE GENOMIC DNA]</scope>
    <source>
        <strain evidence="2 3">DSM 14785</strain>
    </source>
</reference>
<dbReference type="Pfam" id="PF13649">
    <property type="entry name" value="Methyltransf_25"/>
    <property type="match status" value="1"/>
</dbReference>
<gene>
    <name evidence="2" type="ORF">JO380_002238</name>
</gene>
<organism evidence="2 3">
    <name type="scientific">Cellulomonas iranensis</name>
    <dbReference type="NCBI Taxonomy" id="76862"/>
    <lineage>
        <taxon>Bacteria</taxon>
        <taxon>Bacillati</taxon>
        <taxon>Actinomycetota</taxon>
        <taxon>Actinomycetes</taxon>
        <taxon>Micrococcales</taxon>
        <taxon>Cellulomonadaceae</taxon>
        <taxon>Cellulomonas</taxon>
    </lineage>
</organism>
<dbReference type="Gene3D" id="3.40.50.150">
    <property type="entry name" value="Vaccinia Virus protein VP39"/>
    <property type="match status" value="1"/>
</dbReference>
<accession>A0ABU0GMP6</accession>